<evidence type="ECO:0000256" key="1">
    <source>
        <dbReference type="ARBA" id="ARBA00004651"/>
    </source>
</evidence>
<evidence type="ECO:0000259" key="8">
    <source>
        <dbReference type="Pfam" id="PF00482"/>
    </source>
</evidence>
<dbReference type="GO" id="GO:0005886">
    <property type="term" value="C:plasma membrane"/>
    <property type="evidence" value="ECO:0007669"/>
    <property type="project" value="UniProtKB-SubCell"/>
</dbReference>
<feature type="domain" description="Type II secretion system protein GspF" evidence="8">
    <location>
        <begin position="184"/>
        <end position="305"/>
    </location>
</feature>
<feature type="transmembrane region" description="Helical" evidence="7">
    <location>
        <begin position="286"/>
        <end position="307"/>
    </location>
</feature>
<keyword evidence="5 7" id="KW-1133">Transmembrane helix</keyword>
<organism evidence="9 10">
    <name type="scientific">Lactococcus garvieae DCC43</name>
    <dbReference type="NCBI Taxonomy" id="1231377"/>
    <lineage>
        <taxon>Bacteria</taxon>
        <taxon>Bacillati</taxon>
        <taxon>Bacillota</taxon>
        <taxon>Bacilli</taxon>
        <taxon>Lactobacillales</taxon>
        <taxon>Streptococcaceae</taxon>
        <taxon>Lactococcus</taxon>
    </lineage>
</organism>
<dbReference type="PATRIC" id="fig|1231377.3.peg.144"/>
<evidence type="ECO:0000256" key="2">
    <source>
        <dbReference type="ARBA" id="ARBA00005745"/>
    </source>
</evidence>
<comment type="subcellular location">
    <subcellularLocation>
        <location evidence="1">Cell membrane</location>
        <topology evidence="1">Multi-pass membrane protein</topology>
    </subcellularLocation>
</comment>
<comment type="similarity">
    <text evidence="2">Belongs to the GSP F family.</text>
</comment>
<evidence type="ECO:0000256" key="7">
    <source>
        <dbReference type="SAM" id="Phobius"/>
    </source>
</evidence>
<dbReference type="PANTHER" id="PTHR30012:SF0">
    <property type="entry name" value="TYPE II SECRETION SYSTEM PROTEIN F-RELATED"/>
    <property type="match status" value="1"/>
</dbReference>
<feature type="domain" description="Type II secretion system protein GspF" evidence="8">
    <location>
        <begin position="2"/>
        <end position="116"/>
    </location>
</feature>
<evidence type="ECO:0000256" key="6">
    <source>
        <dbReference type="ARBA" id="ARBA00023136"/>
    </source>
</evidence>
<dbReference type="EMBL" id="AMQS01000001">
    <property type="protein sequence ID" value="EKF52570.1"/>
    <property type="molecule type" value="Genomic_DNA"/>
</dbReference>
<accession>K2PMQ1</accession>
<evidence type="ECO:0000256" key="4">
    <source>
        <dbReference type="ARBA" id="ARBA00022692"/>
    </source>
</evidence>
<keyword evidence="4 7" id="KW-0812">Transmembrane</keyword>
<keyword evidence="3" id="KW-1003">Cell membrane</keyword>
<feature type="transmembrane region" description="Helical" evidence="7">
    <location>
        <begin position="134"/>
        <end position="154"/>
    </location>
</feature>
<feature type="transmembrane region" description="Helical" evidence="7">
    <location>
        <begin position="95"/>
        <end position="114"/>
    </location>
</feature>
<dbReference type="AlphaFoldDB" id="K2PMQ1"/>
<dbReference type="eggNOG" id="COG1459">
    <property type="taxonomic scope" value="Bacteria"/>
</dbReference>
<evidence type="ECO:0000313" key="9">
    <source>
        <dbReference type="EMBL" id="EKF52570.1"/>
    </source>
</evidence>
<evidence type="ECO:0000313" key="10">
    <source>
        <dbReference type="Proteomes" id="UP000006787"/>
    </source>
</evidence>
<dbReference type="InterPro" id="IPR018076">
    <property type="entry name" value="T2SS_GspF_dom"/>
</dbReference>
<dbReference type="NCBIfam" id="NF041012">
    <property type="entry name" value="T4P_ComGB"/>
    <property type="match status" value="1"/>
</dbReference>
<dbReference type="PANTHER" id="PTHR30012">
    <property type="entry name" value="GENERAL SECRETION PATHWAY PROTEIN"/>
    <property type="match status" value="1"/>
</dbReference>
<dbReference type="InterPro" id="IPR047692">
    <property type="entry name" value="T4P_ComGB"/>
</dbReference>
<protein>
    <submittedName>
        <fullName evidence="9">Late competence protein ComGB, access of DNA to ComEA</fullName>
    </submittedName>
</protein>
<reference evidence="9 10" key="1">
    <citation type="journal article" date="2012" name="J. Bacteriol.">
        <title>Genome Sequence of the Bacteriocin-Producing Strain Lactococcus garvieae DCC43.</title>
        <authorList>
            <person name="Gabrielsen C."/>
            <person name="Brede D.A."/>
            <person name="Hernandez P.E."/>
            <person name="Nes I.F."/>
            <person name="Diep D.B."/>
        </authorList>
    </citation>
    <scope>NUCLEOTIDE SEQUENCE [LARGE SCALE GENOMIC DNA]</scope>
    <source>
        <strain evidence="9 10">DCC43</strain>
    </source>
</reference>
<comment type="caution">
    <text evidence="9">The sequence shown here is derived from an EMBL/GenBank/DDBJ whole genome shotgun (WGS) entry which is preliminary data.</text>
</comment>
<dbReference type="InterPro" id="IPR042094">
    <property type="entry name" value="T2SS_GspF_sf"/>
</dbReference>
<sequence length="314" mass="36339">MNNLFSSGFHMGETIDFLEHSGLVEIYFVSKMREGLLRGESLSGILDDLKVSKDVVTQLSLAETHGNIELTLGLIEKKLSRVLEIRKKLFQVSTYPLILLVFLTFIMLGLKNYLLPQLENNSSMPVYIIQNLPYLFLFSVLGLVLFFASFRFYFKKRDALANAKFMIKIPFLGGFVKLYLTAYFSREWGNLIAQAVDLRQICLIMQEQRSRIFREFGLELMQALDSGQKFEEVLRFHPIFTKELALIIEYGELKSKLGKELMIFSEESWLRFFEKIERAMQFIQPMVFLVVALLIVLIYAAMLLPIYNNIGVAM</sequence>
<keyword evidence="6 7" id="KW-0472">Membrane</keyword>
<dbReference type="Pfam" id="PF00482">
    <property type="entry name" value="T2SSF"/>
    <property type="match status" value="2"/>
</dbReference>
<dbReference type="Proteomes" id="UP000006787">
    <property type="component" value="Unassembled WGS sequence"/>
</dbReference>
<evidence type="ECO:0000256" key="5">
    <source>
        <dbReference type="ARBA" id="ARBA00022989"/>
    </source>
</evidence>
<gene>
    <name evidence="9" type="ORF">C426_0145</name>
</gene>
<dbReference type="InterPro" id="IPR003004">
    <property type="entry name" value="GspF/PilC"/>
</dbReference>
<evidence type="ECO:0000256" key="3">
    <source>
        <dbReference type="ARBA" id="ARBA00022475"/>
    </source>
</evidence>
<name>K2PMQ1_9LACT</name>
<dbReference type="Gene3D" id="1.20.81.30">
    <property type="entry name" value="Type II secretion system (T2SS), domain F"/>
    <property type="match status" value="2"/>
</dbReference>
<proteinExistence type="inferred from homology"/>